<feature type="transmembrane region" description="Helical" evidence="2">
    <location>
        <begin position="280"/>
        <end position="306"/>
    </location>
</feature>
<evidence type="ECO:0000256" key="1">
    <source>
        <dbReference type="SAM" id="MobiDB-lite"/>
    </source>
</evidence>
<evidence type="ECO:0000256" key="2">
    <source>
        <dbReference type="SAM" id="Phobius"/>
    </source>
</evidence>
<feature type="chain" id="PRO_5038875153" description="DUF4349 domain-containing protein" evidence="3">
    <location>
        <begin position="25"/>
        <end position="336"/>
    </location>
</feature>
<dbReference type="EMBL" id="AP023368">
    <property type="protein sequence ID" value="BCK00264.1"/>
    <property type="molecule type" value="Genomic_DNA"/>
</dbReference>
<dbReference type="RefSeq" id="WP_185255955.1">
    <property type="nucleotide sequence ID" value="NZ_AP023368.1"/>
</dbReference>
<dbReference type="InterPro" id="IPR025645">
    <property type="entry name" value="DUF4349"/>
</dbReference>
<proteinExistence type="predicted"/>
<dbReference type="PROSITE" id="PS51257">
    <property type="entry name" value="PROKAR_LIPOPROTEIN"/>
    <property type="match status" value="1"/>
</dbReference>
<feature type="signal peptide" evidence="3">
    <location>
        <begin position="1"/>
        <end position="24"/>
    </location>
</feature>
<dbReference type="AlphaFoldDB" id="A0A7I8DPD9"/>
<evidence type="ECO:0000313" key="6">
    <source>
        <dbReference type="Proteomes" id="UP000515703"/>
    </source>
</evidence>
<keyword evidence="2" id="KW-0472">Membrane</keyword>
<feature type="region of interest" description="Disordered" evidence="1">
    <location>
        <begin position="317"/>
        <end position="336"/>
    </location>
</feature>
<gene>
    <name evidence="5" type="ORF">bsdcttw_33040</name>
</gene>
<protein>
    <recommendedName>
        <fullName evidence="4">DUF4349 domain-containing protein</fullName>
    </recommendedName>
</protein>
<dbReference type="Proteomes" id="UP000515703">
    <property type="component" value="Chromosome"/>
</dbReference>
<organism evidence="5 6">
    <name type="scientific">Anaerocolumna chitinilytica</name>
    <dbReference type="NCBI Taxonomy" id="1727145"/>
    <lineage>
        <taxon>Bacteria</taxon>
        <taxon>Bacillati</taxon>
        <taxon>Bacillota</taxon>
        <taxon>Clostridia</taxon>
        <taxon>Lachnospirales</taxon>
        <taxon>Lachnospiraceae</taxon>
        <taxon>Anaerocolumna</taxon>
    </lineage>
</organism>
<reference evidence="5 6" key="2">
    <citation type="submission" date="2020-08" db="EMBL/GenBank/DDBJ databases">
        <authorList>
            <person name="Ueki A."/>
            <person name="Tonouchi A."/>
        </authorList>
    </citation>
    <scope>NUCLEOTIDE SEQUENCE [LARGE SCALE GENOMIC DNA]</scope>
    <source>
        <strain evidence="5 6">CTTW</strain>
    </source>
</reference>
<keyword evidence="3" id="KW-0732">Signal</keyword>
<evidence type="ECO:0000313" key="5">
    <source>
        <dbReference type="EMBL" id="BCK00264.1"/>
    </source>
</evidence>
<feature type="compositionally biased region" description="Low complexity" evidence="1">
    <location>
        <begin position="76"/>
        <end position="85"/>
    </location>
</feature>
<evidence type="ECO:0000256" key="3">
    <source>
        <dbReference type="SAM" id="SignalP"/>
    </source>
</evidence>
<evidence type="ECO:0000259" key="4">
    <source>
        <dbReference type="Pfam" id="PF14257"/>
    </source>
</evidence>
<sequence length="336" mass="37736">MKKRSICYVLILLSVLLTACSAGKKDSGSVRYDYSSTGESTGMSADNGKGSDVGYTNSVDTTAAEEPKNAASGEMDNQSTSNNSDTNRKRIRKIDLSLETLEFDKTQKVITEQIQKSGGYVESSSIYGSKAEDRDSRSAQYVLRIPADQADSFVEIMGNKMNLIHKEESSKDVTLDYIDTESKIKALKVEQERLLVLLEKATKLEDIITLEDRMSTVRYQLEQNASTLRTYDNLVEYATITLNIEEVLRISPPESRSNGDRMKTGFTNSLLNMRDGFVEVVIWFVVNLPYIVFWGIIIGLSVFISIKVYYKKDKKASPIQKVNSISNPKEEEKENK</sequence>
<feature type="compositionally biased region" description="Polar residues" evidence="1">
    <location>
        <begin position="34"/>
        <end position="44"/>
    </location>
</feature>
<name>A0A7I8DPD9_9FIRM</name>
<accession>A0A7I8DPD9</accession>
<keyword evidence="6" id="KW-1185">Reference proteome</keyword>
<dbReference type="KEGG" id="acht:bsdcttw_33040"/>
<feature type="domain" description="DUF4349" evidence="4">
    <location>
        <begin position="88"/>
        <end position="300"/>
    </location>
</feature>
<keyword evidence="2" id="KW-0812">Transmembrane</keyword>
<dbReference type="Pfam" id="PF14257">
    <property type="entry name" value="DUF4349"/>
    <property type="match status" value="1"/>
</dbReference>
<feature type="region of interest" description="Disordered" evidence="1">
    <location>
        <begin position="25"/>
        <end position="88"/>
    </location>
</feature>
<keyword evidence="2" id="KW-1133">Transmembrane helix</keyword>
<reference evidence="5 6" key="1">
    <citation type="submission" date="2020-08" db="EMBL/GenBank/DDBJ databases">
        <title>Draft genome sequencing of an Anaerocolumna strain isolated from anoxic soil subjected to BSD treatment.</title>
        <authorList>
            <person name="Uek A."/>
            <person name="Tonouchi A."/>
        </authorList>
    </citation>
    <scope>NUCLEOTIDE SEQUENCE [LARGE SCALE GENOMIC DNA]</scope>
    <source>
        <strain evidence="5 6">CTTW</strain>
    </source>
</reference>